<reference evidence="3 4" key="1">
    <citation type="submission" date="2021-01" db="EMBL/GenBank/DDBJ databases">
        <title>Tumebacillus sp. strain ITR2 16S ribosomal RNA gene Genome sequencing and assembly.</title>
        <authorList>
            <person name="Kang M."/>
        </authorList>
    </citation>
    <scope>NUCLEOTIDE SEQUENCE [LARGE SCALE GENOMIC DNA]</scope>
    <source>
        <strain evidence="3 4">ITR2</strain>
    </source>
</reference>
<keyword evidence="4" id="KW-1185">Reference proteome</keyword>
<dbReference type="Pfam" id="PF00561">
    <property type="entry name" value="Abhydrolase_1"/>
    <property type="match status" value="1"/>
</dbReference>
<comment type="caution">
    <text evidence="3">The sequence shown here is derived from an EMBL/GenBank/DDBJ whole genome shotgun (WGS) entry which is preliminary data.</text>
</comment>
<dbReference type="RefSeq" id="WP_201634257.1">
    <property type="nucleotide sequence ID" value="NZ_JAEQNB010000002.1"/>
</dbReference>
<dbReference type="EMBL" id="JAEQNB010000002">
    <property type="protein sequence ID" value="MBL0386932.1"/>
    <property type="molecule type" value="Genomic_DNA"/>
</dbReference>
<accession>A0ABS1J9H2</accession>
<keyword evidence="1 3" id="KW-0378">Hydrolase</keyword>
<organism evidence="3 4">
    <name type="scientific">Tumebacillus amylolyticus</name>
    <dbReference type="NCBI Taxonomy" id="2801339"/>
    <lineage>
        <taxon>Bacteria</taxon>
        <taxon>Bacillati</taxon>
        <taxon>Bacillota</taxon>
        <taxon>Bacilli</taxon>
        <taxon>Bacillales</taxon>
        <taxon>Alicyclobacillaceae</taxon>
        <taxon>Tumebacillus</taxon>
    </lineage>
</organism>
<protein>
    <submittedName>
        <fullName evidence="3">Alpha/beta hydrolase</fullName>
    </submittedName>
</protein>
<dbReference type="PRINTS" id="PR00412">
    <property type="entry name" value="EPOXHYDRLASE"/>
</dbReference>
<proteinExistence type="predicted"/>
<dbReference type="GO" id="GO:0016787">
    <property type="term" value="F:hydrolase activity"/>
    <property type="evidence" value="ECO:0007669"/>
    <property type="project" value="UniProtKB-KW"/>
</dbReference>
<evidence type="ECO:0000313" key="3">
    <source>
        <dbReference type="EMBL" id="MBL0386932.1"/>
    </source>
</evidence>
<dbReference type="InterPro" id="IPR000073">
    <property type="entry name" value="AB_hydrolase_1"/>
</dbReference>
<dbReference type="InterPro" id="IPR000639">
    <property type="entry name" value="Epox_hydrolase-like"/>
</dbReference>
<dbReference type="InterPro" id="IPR050266">
    <property type="entry name" value="AB_hydrolase_sf"/>
</dbReference>
<dbReference type="InterPro" id="IPR029058">
    <property type="entry name" value="AB_hydrolase_fold"/>
</dbReference>
<feature type="domain" description="AB hydrolase-1" evidence="2">
    <location>
        <begin position="24"/>
        <end position="253"/>
    </location>
</feature>
<gene>
    <name evidence="3" type="ORF">JJB07_09725</name>
</gene>
<evidence type="ECO:0000256" key="1">
    <source>
        <dbReference type="ARBA" id="ARBA00022801"/>
    </source>
</evidence>
<dbReference type="Gene3D" id="3.40.50.1820">
    <property type="entry name" value="alpha/beta hydrolase"/>
    <property type="match status" value="1"/>
</dbReference>
<evidence type="ECO:0000313" key="4">
    <source>
        <dbReference type="Proteomes" id="UP000602284"/>
    </source>
</evidence>
<dbReference type="PRINTS" id="PR00111">
    <property type="entry name" value="ABHYDROLASE"/>
</dbReference>
<dbReference type="PANTHER" id="PTHR43798:SF31">
    <property type="entry name" value="AB HYDROLASE SUPERFAMILY PROTEIN YCLE"/>
    <property type="match status" value="1"/>
</dbReference>
<dbReference type="Proteomes" id="UP000602284">
    <property type="component" value="Unassembled WGS sequence"/>
</dbReference>
<dbReference type="SUPFAM" id="SSF53474">
    <property type="entry name" value="alpha/beta-Hydrolases"/>
    <property type="match status" value="1"/>
</dbReference>
<evidence type="ECO:0000259" key="2">
    <source>
        <dbReference type="Pfam" id="PF00561"/>
    </source>
</evidence>
<name>A0ABS1J9H2_9BACL</name>
<dbReference type="PANTHER" id="PTHR43798">
    <property type="entry name" value="MONOACYLGLYCEROL LIPASE"/>
    <property type="match status" value="1"/>
</dbReference>
<sequence length="266" mass="29919">MTTLEKGFAKTSGMYYERLGVGTPIVLIHGWNLDTRMWDGIFEDLAQEFQVIRFDLRGFGQSPASTEPYSPYADIASLLDDLGIEQAYLVGHSMGGAIQLEVACAYPERVLGLVHAYGAMMGAPRSESIQETSKMLFELAQAGEQEKLLQRDIETLLDGPNAEPGRVGGEIRERLREIRVHANGLERDFSMIRVLEPLPITRLEEIQVPLLTIYGDLDWPDFEEISNLLVERVPHAKQVFVEGTAHMGPMEKPQEFAQLVREFVKK</sequence>